<evidence type="ECO:0000313" key="2">
    <source>
        <dbReference type="EMBL" id="GAA0036971.1"/>
    </source>
</evidence>
<organism evidence="2 3">
    <name type="scientific">Brevibacterium metallidurans</name>
    <dbReference type="NCBI Taxonomy" id="1482676"/>
    <lineage>
        <taxon>Bacteria</taxon>
        <taxon>Bacillati</taxon>
        <taxon>Actinomycetota</taxon>
        <taxon>Actinomycetes</taxon>
        <taxon>Micrococcales</taxon>
        <taxon>Brevibacteriaceae</taxon>
        <taxon>Brevibacterium</taxon>
    </lineage>
</organism>
<comment type="caution">
    <text evidence="2">The sequence shown here is derived from an EMBL/GenBank/DDBJ whole genome shotgun (WGS) entry which is preliminary data.</text>
</comment>
<dbReference type="GO" id="GO:0016757">
    <property type="term" value="F:glycosyltransferase activity"/>
    <property type="evidence" value="ECO:0007669"/>
    <property type="project" value="UniProtKB-KW"/>
</dbReference>
<dbReference type="InterPro" id="IPR000836">
    <property type="entry name" value="PRTase_dom"/>
</dbReference>
<keyword evidence="2" id="KW-0328">Glycosyltransferase</keyword>
<reference evidence="2 3" key="1">
    <citation type="submission" date="2024-01" db="EMBL/GenBank/DDBJ databases">
        <title>Characterization of antibiotic resistant novel bacterial strains and their environmental applications.</title>
        <authorList>
            <person name="Manzoor S."/>
            <person name="Abbas S."/>
            <person name="Arshad M."/>
            <person name="Ahmed I."/>
        </authorList>
    </citation>
    <scope>NUCLEOTIDE SEQUENCE [LARGE SCALE GENOMIC DNA]</scope>
    <source>
        <strain evidence="2 3">NCCP-602</strain>
    </source>
</reference>
<evidence type="ECO:0000313" key="3">
    <source>
        <dbReference type="Proteomes" id="UP001498238"/>
    </source>
</evidence>
<dbReference type="Proteomes" id="UP001498238">
    <property type="component" value="Unassembled WGS sequence"/>
</dbReference>
<dbReference type="CDD" id="cd06223">
    <property type="entry name" value="PRTases_typeI"/>
    <property type="match status" value="1"/>
</dbReference>
<evidence type="ECO:0000259" key="1">
    <source>
        <dbReference type="Pfam" id="PF00156"/>
    </source>
</evidence>
<dbReference type="InterPro" id="IPR029057">
    <property type="entry name" value="PRTase-like"/>
</dbReference>
<dbReference type="Pfam" id="PF00156">
    <property type="entry name" value="Pribosyltran"/>
    <property type="match status" value="1"/>
</dbReference>
<keyword evidence="3" id="KW-1185">Reference proteome</keyword>
<sequence length="281" mass="29849">MIELIGITPAGTTTHLGEALTQFPGGEWHVRDFDLEAGSTLLVVVRGANADDLAAAAIAADRARSEAATVVLALPYLPGARADRGRPLGARVYAEIANAVHADRVLTIDPHSPVMPSLLERIEDYPLGRFVRSQLSRLVAGEREHPYVGVIAPDEGAAARASSVAHALHVPVFHARKHRDFTTGKLSGFSCQPLPDSGRLLVVDDIADGGGTLTGLAEVTGLGPDRLDLWITHGVFSRGSERLRTYFGTIHTTDSHPGHTNPAVGATIHPLTPLFIQEAQS</sequence>
<proteinExistence type="predicted"/>
<keyword evidence="2" id="KW-0808">Transferase</keyword>
<dbReference type="PANTHER" id="PTHR10210:SF41">
    <property type="entry name" value="RIBOSE-PHOSPHATE PYROPHOSPHOKINASE 1, CHLOROPLASTIC"/>
    <property type="match status" value="1"/>
</dbReference>
<dbReference type="InterPro" id="IPR005946">
    <property type="entry name" value="Rib-P_diPkinase"/>
</dbReference>
<dbReference type="RefSeq" id="WP_339393628.1">
    <property type="nucleotide sequence ID" value="NZ_BAAAAF010000014.1"/>
</dbReference>
<feature type="domain" description="Phosphoribosyltransferase" evidence="1">
    <location>
        <begin position="150"/>
        <end position="217"/>
    </location>
</feature>
<dbReference type="SMART" id="SM01400">
    <property type="entry name" value="Pribosyltran_N"/>
    <property type="match status" value="1"/>
</dbReference>
<dbReference type="SUPFAM" id="SSF53271">
    <property type="entry name" value="PRTase-like"/>
    <property type="match status" value="2"/>
</dbReference>
<dbReference type="PANTHER" id="PTHR10210">
    <property type="entry name" value="RIBOSE-PHOSPHATE DIPHOSPHOKINASE FAMILY MEMBER"/>
    <property type="match status" value="1"/>
</dbReference>
<dbReference type="Gene3D" id="3.40.50.2020">
    <property type="match status" value="2"/>
</dbReference>
<gene>
    <name evidence="2" type="ORF">NCCP602_29320</name>
</gene>
<dbReference type="EMBL" id="BAAAAF010000014">
    <property type="protein sequence ID" value="GAA0036971.1"/>
    <property type="molecule type" value="Genomic_DNA"/>
</dbReference>
<name>A0ABP3CD88_9MICO</name>
<accession>A0ABP3CD88</accession>
<protein>
    <submittedName>
        <fullName evidence="2">Phosphoribosyltransferase family protein</fullName>
    </submittedName>
</protein>